<comment type="function">
    <text evidence="5">Transcription elongation factor implicated in the maintenance of proper chromatin structure in actively transcribed regions.</text>
</comment>
<sequence length="106" mass="11872">MGKRKTKKIKPKAKPRTSKISSQFDCPFCNTEKGISIKINKDAKFAELSCQSCEAKYATTCTSLDAPIDIYVDWLDRCREASDPNAPQEFPTLTSAMRGEESDDED</sequence>
<dbReference type="InterPro" id="IPR007808">
    <property type="entry name" value="Elf1"/>
</dbReference>
<comment type="caution">
    <text evidence="7">The sequence shown here is derived from an EMBL/GenBank/DDBJ whole genome shotgun (WGS) entry which is preliminary data.</text>
</comment>
<dbReference type="InterPro" id="IPR038567">
    <property type="entry name" value="T_Elf1_sf"/>
</dbReference>
<dbReference type="PANTHER" id="PTHR20934:SF0">
    <property type="entry name" value="TRANSCRIPTION ELONGATION FACTOR 1 HOMOLOG"/>
    <property type="match status" value="1"/>
</dbReference>
<gene>
    <name evidence="7" type="ORF">BLNAU_13590</name>
</gene>
<evidence type="ECO:0000313" key="8">
    <source>
        <dbReference type="Proteomes" id="UP001281761"/>
    </source>
</evidence>
<dbReference type="Pfam" id="PF05129">
    <property type="entry name" value="Zn_ribbon_Elf1"/>
    <property type="match status" value="1"/>
</dbReference>
<accession>A0ABQ9XG44</accession>
<dbReference type="EMBL" id="JARBJD010000118">
    <property type="protein sequence ID" value="KAK2951433.1"/>
    <property type="molecule type" value="Genomic_DNA"/>
</dbReference>
<keyword evidence="7" id="KW-0648">Protein biosynthesis</keyword>
<organism evidence="7 8">
    <name type="scientific">Blattamonas nauphoetae</name>
    <dbReference type="NCBI Taxonomy" id="2049346"/>
    <lineage>
        <taxon>Eukaryota</taxon>
        <taxon>Metamonada</taxon>
        <taxon>Preaxostyla</taxon>
        <taxon>Oxymonadida</taxon>
        <taxon>Blattamonas</taxon>
    </lineage>
</organism>
<proteinExistence type="inferred from homology"/>
<name>A0ABQ9XG44_9EUKA</name>
<evidence type="ECO:0000256" key="5">
    <source>
        <dbReference type="RuleBase" id="RU364033"/>
    </source>
</evidence>
<protein>
    <recommendedName>
        <fullName evidence="5">Transcription elongation factor 1 homolog</fullName>
    </recommendedName>
</protein>
<dbReference type="GO" id="GO:0003746">
    <property type="term" value="F:translation elongation factor activity"/>
    <property type="evidence" value="ECO:0007669"/>
    <property type="project" value="UniProtKB-KW"/>
</dbReference>
<feature type="region of interest" description="Disordered" evidence="6">
    <location>
        <begin position="1"/>
        <end position="21"/>
    </location>
</feature>
<evidence type="ECO:0000313" key="7">
    <source>
        <dbReference type="EMBL" id="KAK2951433.1"/>
    </source>
</evidence>
<feature type="compositionally biased region" description="Basic residues" evidence="6">
    <location>
        <begin position="1"/>
        <end position="17"/>
    </location>
</feature>
<keyword evidence="5" id="KW-0863">Zinc-finger</keyword>
<evidence type="ECO:0000256" key="4">
    <source>
        <dbReference type="ARBA" id="ARBA00023242"/>
    </source>
</evidence>
<evidence type="ECO:0000256" key="2">
    <source>
        <dbReference type="ARBA" id="ARBA00009730"/>
    </source>
</evidence>
<evidence type="ECO:0000256" key="6">
    <source>
        <dbReference type="SAM" id="MobiDB-lite"/>
    </source>
</evidence>
<keyword evidence="4 5" id="KW-0539">Nucleus</keyword>
<reference evidence="7 8" key="1">
    <citation type="journal article" date="2022" name="bioRxiv">
        <title>Genomics of Preaxostyla Flagellates Illuminates Evolutionary Transitions and the Path Towards Mitochondrial Loss.</title>
        <authorList>
            <person name="Novak L.V.F."/>
            <person name="Treitli S.C."/>
            <person name="Pyrih J."/>
            <person name="Halakuc P."/>
            <person name="Pipaliya S.V."/>
            <person name="Vacek V."/>
            <person name="Brzon O."/>
            <person name="Soukal P."/>
            <person name="Eme L."/>
            <person name="Dacks J.B."/>
            <person name="Karnkowska A."/>
            <person name="Elias M."/>
            <person name="Hampl V."/>
        </authorList>
    </citation>
    <scope>NUCLEOTIDE SEQUENCE [LARGE SCALE GENOMIC DNA]</scope>
    <source>
        <strain evidence="7">NAU3</strain>
        <tissue evidence="7">Gut</tissue>
    </source>
</reference>
<evidence type="ECO:0000256" key="3">
    <source>
        <dbReference type="ARBA" id="ARBA00022833"/>
    </source>
</evidence>
<dbReference type="Gene3D" id="2.20.25.190">
    <property type="match status" value="1"/>
</dbReference>
<keyword evidence="5" id="KW-0805">Transcription regulation</keyword>
<dbReference type="PANTHER" id="PTHR20934">
    <property type="entry name" value="TRANSCRIPTION ELONGATION FACTOR 1 HOMOLOG"/>
    <property type="match status" value="1"/>
</dbReference>
<feature type="region of interest" description="Disordered" evidence="6">
    <location>
        <begin position="82"/>
        <end position="106"/>
    </location>
</feature>
<dbReference type="Proteomes" id="UP001281761">
    <property type="component" value="Unassembled WGS sequence"/>
</dbReference>
<dbReference type="SUPFAM" id="SSF57783">
    <property type="entry name" value="Zinc beta-ribbon"/>
    <property type="match status" value="1"/>
</dbReference>
<keyword evidence="8" id="KW-1185">Reference proteome</keyword>
<keyword evidence="5" id="KW-0804">Transcription</keyword>
<keyword evidence="3 5" id="KW-0862">Zinc</keyword>
<evidence type="ECO:0000256" key="1">
    <source>
        <dbReference type="ARBA" id="ARBA00004123"/>
    </source>
</evidence>
<comment type="similarity">
    <text evidence="2 5">Belongs to the ELOF1 family.</text>
</comment>
<keyword evidence="7" id="KW-0251">Elongation factor</keyword>
<keyword evidence="5" id="KW-0479">Metal-binding</keyword>
<comment type="subcellular location">
    <subcellularLocation>
        <location evidence="1 5">Nucleus</location>
    </subcellularLocation>
</comment>